<protein>
    <recommendedName>
        <fullName evidence="2">Reverse transcriptase/retrotransposon-derived protein RNase H-like domain-containing protein</fullName>
    </recommendedName>
</protein>
<dbReference type="Proteomes" id="UP000288805">
    <property type="component" value="Unassembled WGS sequence"/>
</dbReference>
<keyword evidence="1" id="KW-0511">Multifunctional enzyme</keyword>
<evidence type="ECO:0000313" key="3">
    <source>
        <dbReference type="EMBL" id="RVW13433.1"/>
    </source>
</evidence>
<comment type="caution">
    <text evidence="3">The sequence shown here is derived from an EMBL/GenBank/DDBJ whole genome shotgun (WGS) entry which is preliminary data.</text>
</comment>
<gene>
    <name evidence="3" type="ORF">CK203_102340</name>
</gene>
<evidence type="ECO:0000256" key="1">
    <source>
        <dbReference type="ARBA" id="ARBA00023268"/>
    </source>
</evidence>
<dbReference type="SUPFAM" id="SSF56672">
    <property type="entry name" value="DNA/RNA polymerases"/>
    <property type="match status" value="1"/>
</dbReference>
<dbReference type="InterPro" id="IPR041577">
    <property type="entry name" value="RT_RNaseH_2"/>
</dbReference>
<dbReference type="PANTHER" id="PTHR37984:SF5">
    <property type="entry name" value="PROTEIN NYNRIN-LIKE"/>
    <property type="match status" value="1"/>
</dbReference>
<evidence type="ECO:0000313" key="4">
    <source>
        <dbReference type="Proteomes" id="UP000288805"/>
    </source>
</evidence>
<dbReference type="PANTHER" id="PTHR37984">
    <property type="entry name" value="PROTEIN CBG26694"/>
    <property type="match status" value="1"/>
</dbReference>
<accession>A0A438BR47</accession>
<dbReference type="Pfam" id="PF17919">
    <property type="entry name" value="RT_RNaseH_2"/>
    <property type="match status" value="1"/>
</dbReference>
<evidence type="ECO:0000259" key="2">
    <source>
        <dbReference type="Pfam" id="PF17919"/>
    </source>
</evidence>
<dbReference type="EMBL" id="QGNW01002653">
    <property type="protein sequence ID" value="RVW13433.1"/>
    <property type="molecule type" value="Genomic_DNA"/>
</dbReference>
<proteinExistence type="predicted"/>
<feature type="domain" description="Reverse transcriptase/retrotransposon-derived protein RNase H-like" evidence="2">
    <location>
        <begin position="137"/>
        <end position="215"/>
    </location>
</feature>
<name>A0A438BR47_VITVI</name>
<dbReference type="InterPro" id="IPR043128">
    <property type="entry name" value="Rev_trsase/Diguanyl_cyclase"/>
</dbReference>
<dbReference type="InterPro" id="IPR050951">
    <property type="entry name" value="Retrovirus_Pol_polyprotein"/>
</dbReference>
<organism evidence="3 4">
    <name type="scientific">Vitis vinifera</name>
    <name type="common">Grape</name>
    <dbReference type="NCBI Taxonomy" id="29760"/>
    <lineage>
        <taxon>Eukaryota</taxon>
        <taxon>Viridiplantae</taxon>
        <taxon>Streptophyta</taxon>
        <taxon>Embryophyta</taxon>
        <taxon>Tracheophyta</taxon>
        <taxon>Spermatophyta</taxon>
        <taxon>Magnoliopsida</taxon>
        <taxon>eudicotyledons</taxon>
        <taxon>Gunneridae</taxon>
        <taxon>Pentapetalae</taxon>
        <taxon>rosids</taxon>
        <taxon>Vitales</taxon>
        <taxon>Vitaceae</taxon>
        <taxon>Viteae</taxon>
        <taxon>Vitis</taxon>
    </lineage>
</organism>
<dbReference type="AlphaFoldDB" id="A0A438BR47"/>
<sequence>MFQPMRRRRFRDTAWVVLLQGHAIFQERWSHLPKERTHLALKRNISPDESVQHEAQPAKFTFGVNAGKFMGFMVTQRGIEVNLDQIRAVMETPTSNNKKELQRLTSHLATLGHFITRFTDKLRPFFLTLKGVNVTGWTDDCKQAFEEIKHYLTQPPIMSSPKPSEQLYMYLTMFDYSISVVLFRHMKGKEQRPVYYVSKAMVDAETRYLRWSRQLWP</sequence>
<dbReference type="GO" id="GO:0003824">
    <property type="term" value="F:catalytic activity"/>
    <property type="evidence" value="ECO:0007669"/>
    <property type="project" value="UniProtKB-KW"/>
</dbReference>
<dbReference type="Gene3D" id="3.30.70.270">
    <property type="match status" value="1"/>
</dbReference>
<reference evidence="3 4" key="1">
    <citation type="journal article" date="2018" name="PLoS Genet.">
        <title>Population sequencing reveals clonal diversity and ancestral inbreeding in the grapevine cultivar Chardonnay.</title>
        <authorList>
            <person name="Roach M.J."/>
            <person name="Johnson D.L."/>
            <person name="Bohlmann J."/>
            <person name="van Vuuren H.J."/>
            <person name="Jones S.J."/>
            <person name="Pretorius I.S."/>
            <person name="Schmidt S.A."/>
            <person name="Borneman A.R."/>
        </authorList>
    </citation>
    <scope>NUCLEOTIDE SEQUENCE [LARGE SCALE GENOMIC DNA]</scope>
    <source>
        <strain evidence="4">cv. Chardonnay</strain>
        <tissue evidence="3">Leaf</tissue>
    </source>
</reference>
<dbReference type="InterPro" id="IPR043502">
    <property type="entry name" value="DNA/RNA_pol_sf"/>
</dbReference>